<gene>
    <name evidence="2" type="ORF">PoB_003631000</name>
</gene>
<protein>
    <submittedName>
        <fullName evidence="2">Uncharacterized protein</fullName>
    </submittedName>
</protein>
<proteinExistence type="predicted"/>
<organism evidence="2 3">
    <name type="scientific">Plakobranchus ocellatus</name>
    <dbReference type="NCBI Taxonomy" id="259542"/>
    <lineage>
        <taxon>Eukaryota</taxon>
        <taxon>Metazoa</taxon>
        <taxon>Spiralia</taxon>
        <taxon>Lophotrochozoa</taxon>
        <taxon>Mollusca</taxon>
        <taxon>Gastropoda</taxon>
        <taxon>Heterobranchia</taxon>
        <taxon>Euthyneura</taxon>
        <taxon>Panpulmonata</taxon>
        <taxon>Sacoglossa</taxon>
        <taxon>Placobranchoidea</taxon>
        <taxon>Plakobranchidae</taxon>
        <taxon>Plakobranchus</taxon>
    </lineage>
</organism>
<evidence type="ECO:0000256" key="1">
    <source>
        <dbReference type="SAM" id="MobiDB-lite"/>
    </source>
</evidence>
<comment type="caution">
    <text evidence="2">The sequence shown here is derived from an EMBL/GenBank/DDBJ whole genome shotgun (WGS) entry which is preliminary data.</text>
</comment>
<evidence type="ECO:0000313" key="3">
    <source>
        <dbReference type="Proteomes" id="UP000735302"/>
    </source>
</evidence>
<feature type="compositionally biased region" description="Acidic residues" evidence="1">
    <location>
        <begin position="9"/>
        <end position="35"/>
    </location>
</feature>
<reference evidence="2 3" key="1">
    <citation type="journal article" date="2021" name="Elife">
        <title>Chloroplast acquisition without the gene transfer in kleptoplastic sea slugs, Plakobranchus ocellatus.</title>
        <authorList>
            <person name="Maeda T."/>
            <person name="Takahashi S."/>
            <person name="Yoshida T."/>
            <person name="Shimamura S."/>
            <person name="Takaki Y."/>
            <person name="Nagai Y."/>
            <person name="Toyoda A."/>
            <person name="Suzuki Y."/>
            <person name="Arimoto A."/>
            <person name="Ishii H."/>
            <person name="Satoh N."/>
            <person name="Nishiyama T."/>
            <person name="Hasebe M."/>
            <person name="Maruyama T."/>
            <person name="Minagawa J."/>
            <person name="Obokata J."/>
            <person name="Shigenobu S."/>
        </authorList>
    </citation>
    <scope>NUCLEOTIDE SEQUENCE [LARGE SCALE GENOMIC DNA]</scope>
</reference>
<keyword evidence="3" id="KW-1185">Reference proteome</keyword>
<feature type="region of interest" description="Disordered" evidence="1">
    <location>
        <begin position="1"/>
        <end position="50"/>
    </location>
</feature>
<dbReference type="AlphaFoldDB" id="A0AAV4ANH4"/>
<sequence length="102" mass="11498">MVLQSFQVSDDDDAEADDYEDDNDDDDDDDDDDDATSGATAATANEEHDEDKTKNMLILMRDLDKIEICSFNTHFFLVYCFADISVAGLSLRINRLSLYLSN</sequence>
<dbReference type="Proteomes" id="UP000735302">
    <property type="component" value="Unassembled WGS sequence"/>
</dbReference>
<name>A0AAV4ANH4_9GAST</name>
<evidence type="ECO:0000313" key="2">
    <source>
        <dbReference type="EMBL" id="GFO09805.1"/>
    </source>
</evidence>
<accession>A0AAV4ANH4</accession>
<dbReference type="EMBL" id="BLXT01004129">
    <property type="protein sequence ID" value="GFO09805.1"/>
    <property type="molecule type" value="Genomic_DNA"/>
</dbReference>